<sequence length="91" mass="10354">KESETSSEETTNDEIVPLSDNTNQTLSNVSTSSTNNRAPVRDYLLSIPDGEFTKIKQLVDQQSFLLAENTEFINFLHELNLRYKPYVAKQS</sequence>
<proteinExistence type="predicted"/>
<evidence type="ECO:0000313" key="2">
    <source>
        <dbReference type="Proteomes" id="UP000789920"/>
    </source>
</evidence>
<comment type="caution">
    <text evidence="1">The sequence shown here is derived from an EMBL/GenBank/DDBJ whole genome shotgun (WGS) entry which is preliminary data.</text>
</comment>
<dbReference type="EMBL" id="CAJVQC010045005">
    <property type="protein sequence ID" value="CAG8780598.1"/>
    <property type="molecule type" value="Genomic_DNA"/>
</dbReference>
<name>A0ACA9R8K7_9GLOM</name>
<accession>A0ACA9R8K7</accession>
<feature type="non-terminal residue" evidence="1">
    <location>
        <position position="1"/>
    </location>
</feature>
<dbReference type="Proteomes" id="UP000789920">
    <property type="component" value="Unassembled WGS sequence"/>
</dbReference>
<reference evidence="1" key="1">
    <citation type="submission" date="2021-06" db="EMBL/GenBank/DDBJ databases">
        <authorList>
            <person name="Kallberg Y."/>
            <person name="Tangrot J."/>
            <person name="Rosling A."/>
        </authorList>
    </citation>
    <scope>NUCLEOTIDE SEQUENCE</scope>
    <source>
        <strain evidence="1">MA461A</strain>
    </source>
</reference>
<evidence type="ECO:0000313" key="1">
    <source>
        <dbReference type="EMBL" id="CAG8780598.1"/>
    </source>
</evidence>
<organism evidence="1 2">
    <name type="scientific">Racocetra persica</name>
    <dbReference type="NCBI Taxonomy" id="160502"/>
    <lineage>
        <taxon>Eukaryota</taxon>
        <taxon>Fungi</taxon>
        <taxon>Fungi incertae sedis</taxon>
        <taxon>Mucoromycota</taxon>
        <taxon>Glomeromycotina</taxon>
        <taxon>Glomeromycetes</taxon>
        <taxon>Diversisporales</taxon>
        <taxon>Gigasporaceae</taxon>
        <taxon>Racocetra</taxon>
    </lineage>
</organism>
<gene>
    <name evidence="1" type="ORF">RPERSI_LOCUS17521</name>
</gene>
<keyword evidence="2" id="KW-1185">Reference proteome</keyword>
<protein>
    <submittedName>
        <fullName evidence="1">10818_t:CDS:1</fullName>
    </submittedName>
</protein>